<evidence type="ECO:0000313" key="10">
    <source>
        <dbReference type="Proteomes" id="UP000283644"/>
    </source>
</evidence>
<evidence type="ECO:0000256" key="4">
    <source>
        <dbReference type="ARBA" id="ARBA00023277"/>
    </source>
</evidence>
<dbReference type="InterPro" id="IPR014718">
    <property type="entry name" value="GH-type_carb-bd"/>
</dbReference>
<dbReference type="Pfam" id="PF01263">
    <property type="entry name" value="Aldose_epim"/>
    <property type="match status" value="1"/>
</dbReference>
<evidence type="ECO:0000256" key="5">
    <source>
        <dbReference type="PIRNR" id="PIRNR005096"/>
    </source>
</evidence>
<dbReference type="PANTHER" id="PTHR10091:SF0">
    <property type="entry name" value="GALACTOSE MUTAROTASE"/>
    <property type="match status" value="1"/>
</dbReference>
<feature type="binding site" evidence="7">
    <location>
        <position position="227"/>
    </location>
    <ligand>
        <name>beta-D-galactose</name>
        <dbReference type="ChEBI" id="CHEBI:27667"/>
    </ligand>
</feature>
<dbReference type="UniPathway" id="UPA00242"/>
<dbReference type="AlphaFoldDB" id="A0A417Y489"/>
<dbReference type="Gene3D" id="2.70.98.10">
    <property type="match status" value="1"/>
</dbReference>
<dbReference type="EMBL" id="QXGH01000013">
    <property type="protein sequence ID" value="RHW27470.1"/>
    <property type="molecule type" value="Genomic_DNA"/>
</dbReference>
<gene>
    <name evidence="9" type="ORF">D0Z08_08995</name>
</gene>
<comment type="pathway">
    <text evidence="1 5">Carbohydrate metabolism; hexose metabolism.</text>
</comment>
<dbReference type="GO" id="GO:0033499">
    <property type="term" value="P:galactose catabolic process via UDP-galactose, Leloir pathway"/>
    <property type="evidence" value="ECO:0007669"/>
    <property type="project" value="TreeGrafter"/>
</dbReference>
<dbReference type="GO" id="GO:0030246">
    <property type="term" value="F:carbohydrate binding"/>
    <property type="evidence" value="ECO:0007669"/>
    <property type="project" value="InterPro"/>
</dbReference>
<keyword evidence="4 5" id="KW-0119">Carbohydrate metabolism</keyword>
<dbReference type="PANTHER" id="PTHR10091">
    <property type="entry name" value="ALDOSE-1-EPIMERASE"/>
    <property type="match status" value="1"/>
</dbReference>
<dbReference type="Proteomes" id="UP000283644">
    <property type="component" value="Unassembled WGS sequence"/>
</dbReference>
<accession>A0A417Y489</accession>
<dbReference type="PIRSF" id="PIRSF005096">
    <property type="entry name" value="GALM"/>
    <property type="match status" value="1"/>
</dbReference>
<evidence type="ECO:0000256" key="2">
    <source>
        <dbReference type="ARBA" id="ARBA00006206"/>
    </source>
</evidence>
<dbReference type="OrthoDB" id="9779408at2"/>
<dbReference type="InterPro" id="IPR015443">
    <property type="entry name" value="Aldose_1-epimerase"/>
</dbReference>
<organism evidence="9 10">
    <name type="scientific">Nocardioides immobilis</name>
    <dbReference type="NCBI Taxonomy" id="2049295"/>
    <lineage>
        <taxon>Bacteria</taxon>
        <taxon>Bacillati</taxon>
        <taxon>Actinomycetota</taxon>
        <taxon>Actinomycetes</taxon>
        <taxon>Propionibacteriales</taxon>
        <taxon>Nocardioidaceae</taxon>
        <taxon>Nocardioides</taxon>
    </lineage>
</organism>
<keyword evidence="10" id="KW-1185">Reference proteome</keyword>
<comment type="caution">
    <text evidence="9">The sequence shown here is derived from an EMBL/GenBank/DDBJ whole genome shotgun (WGS) entry which is preliminary data.</text>
</comment>
<dbReference type="EC" id="5.1.3.3" evidence="5"/>
<evidence type="ECO:0000256" key="3">
    <source>
        <dbReference type="ARBA" id="ARBA00023235"/>
    </source>
</evidence>
<keyword evidence="3 5" id="KW-0413">Isomerase</keyword>
<comment type="catalytic activity">
    <reaction evidence="5">
        <text>alpha-D-glucose = beta-D-glucose</text>
        <dbReference type="Rhea" id="RHEA:10264"/>
        <dbReference type="ChEBI" id="CHEBI:15903"/>
        <dbReference type="ChEBI" id="CHEBI:17925"/>
        <dbReference type="EC" id="5.1.3.3"/>
    </reaction>
</comment>
<dbReference type="SUPFAM" id="SSF74650">
    <property type="entry name" value="Galactose mutarotase-like"/>
    <property type="match status" value="1"/>
</dbReference>
<evidence type="ECO:0000256" key="6">
    <source>
        <dbReference type="PIRSR" id="PIRSR005096-1"/>
    </source>
</evidence>
<dbReference type="NCBIfam" id="NF008277">
    <property type="entry name" value="PRK11055.1"/>
    <property type="match status" value="1"/>
</dbReference>
<feature type="binding site" evidence="8">
    <location>
        <begin position="157"/>
        <end position="159"/>
    </location>
    <ligand>
        <name>beta-D-galactose</name>
        <dbReference type="ChEBI" id="CHEBI:27667"/>
    </ligand>
</feature>
<feature type="binding site" evidence="8">
    <location>
        <begin position="61"/>
        <end position="62"/>
    </location>
    <ligand>
        <name>beta-D-galactose</name>
        <dbReference type="ChEBI" id="CHEBI:27667"/>
    </ligand>
</feature>
<dbReference type="GO" id="GO:0006006">
    <property type="term" value="P:glucose metabolic process"/>
    <property type="evidence" value="ECO:0007669"/>
    <property type="project" value="TreeGrafter"/>
</dbReference>
<dbReference type="CDD" id="cd09019">
    <property type="entry name" value="galactose_mutarotase_like"/>
    <property type="match status" value="1"/>
</dbReference>
<evidence type="ECO:0000313" key="9">
    <source>
        <dbReference type="EMBL" id="RHW27470.1"/>
    </source>
</evidence>
<feature type="active site" description="Proton donor" evidence="6">
    <location>
        <position position="157"/>
    </location>
</feature>
<dbReference type="InterPro" id="IPR011013">
    <property type="entry name" value="Gal_mutarotase_sf_dom"/>
</dbReference>
<dbReference type="InterPro" id="IPR008183">
    <property type="entry name" value="Aldose_1/G6P_1-epimerase"/>
</dbReference>
<name>A0A417Y489_9ACTN</name>
<evidence type="ECO:0000256" key="1">
    <source>
        <dbReference type="ARBA" id="ARBA00005028"/>
    </source>
</evidence>
<reference evidence="9 10" key="1">
    <citation type="submission" date="2018-09" db="EMBL/GenBank/DDBJ databases">
        <title>Genome sequencing of Nocardioides immobilis CCTCC AB 2017083 for comparison to Nocardioides silvaticus.</title>
        <authorList>
            <person name="Li C."/>
            <person name="Wang G."/>
        </authorList>
    </citation>
    <scope>NUCLEOTIDE SEQUENCE [LARGE SCALE GENOMIC DNA]</scope>
    <source>
        <strain evidence="9 10">CCTCC AB 2017083</strain>
    </source>
</reference>
<protein>
    <recommendedName>
        <fullName evidence="5">Aldose 1-epimerase</fullName>
        <ecNumber evidence="5">5.1.3.3</ecNumber>
    </recommendedName>
</protein>
<comment type="similarity">
    <text evidence="2 5">Belongs to the aldose epimerase family.</text>
</comment>
<dbReference type="GO" id="GO:0005737">
    <property type="term" value="C:cytoplasm"/>
    <property type="evidence" value="ECO:0007669"/>
    <property type="project" value="TreeGrafter"/>
</dbReference>
<evidence type="ECO:0000256" key="7">
    <source>
        <dbReference type="PIRSR" id="PIRSR005096-2"/>
    </source>
</evidence>
<dbReference type="InterPro" id="IPR047215">
    <property type="entry name" value="Galactose_mutarotase-like"/>
</dbReference>
<sequence>MVVGEAPGPELHVLPLGATVHRILVTGGDGVRRDVCLGLPGPAEQLASTDYIGGTIGRYANRIAGGRFVLDGEDVPVATHDRGNHLHGGPDGFDRRTWDVVAHDAGRVRLRLVSPDGDQGFPGELTAEAQFSVTADAVELELSAVTTRPTVVNLTSHAYFNLAGPGVIDDHLLEVPAARYTPVDETGIPLGDHAPVAGTPFDLREPTRIGDVVRAAHPQLVRARGVDHNFVVDGAGWRRMAALVAPRTATRMEVWSDQPGLQVYTGNFLDGATTSRGGGLLRQGDGIALEPQLAPDSPNRAGWPSAVLRPGETYRARMAWQFHASG</sequence>
<proteinExistence type="inferred from homology"/>
<dbReference type="GO" id="GO:0004034">
    <property type="term" value="F:aldose 1-epimerase activity"/>
    <property type="evidence" value="ECO:0007669"/>
    <property type="project" value="UniProtKB-EC"/>
</dbReference>
<evidence type="ECO:0000256" key="8">
    <source>
        <dbReference type="PIRSR" id="PIRSR005096-3"/>
    </source>
</evidence>
<feature type="active site" description="Proton acceptor" evidence="6">
    <location>
        <position position="290"/>
    </location>
</feature>